<dbReference type="OrthoDB" id="6144703at2759"/>
<dbReference type="GO" id="GO:0048666">
    <property type="term" value="P:neuron development"/>
    <property type="evidence" value="ECO:0007669"/>
    <property type="project" value="UniProtKB-ARBA"/>
</dbReference>
<evidence type="ECO:0000313" key="5">
    <source>
        <dbReference type="Proteomes" id="UP000790347"/>
    </source>
</evidence>
<feature type="region of interest" description="Disordered" evidence="1">
    <location>
        <begin position="262"/>
        <end position="315"/>
    </location>
</feature>
<dbReference type="Proteomes" id="UP000790347">
    <property type="component" value="Unassembled WGS sequence"/>
</dbReference>
<dbReference type="PROSITE" id="PS00383">
    <property type="entry name" value="TYR_PHOSPHATASE_1"/>
    <property type="match status" value="1"/>
</dbReference>
<feature type="domain" description="Tyrosine-protein phosphatase" evidence="2">
    <location>
        <begin position="95"/>
        <end position="485"/>
    </location>
</feature>
<gene>
    <name evidence="4" type="ORF">DERF_009240</name>
</gene>
<accession>A0A922HWB1</accession>
<evidence type="ECO:0000256" key="1">
    <source>
        <dbReference type="SAM" id="MobiDB-lite"/>
    </source>
</evidence>
<dbReference type="SMART" id="SM00194">
    <property type="entry name" value="PTPc"/>
    <property type="match status" value="2"/>
</dbReference>
<feature type="compositionally biased region" description="Basic and acidic residues" evidence="1">
    <location>
        <begin position="265"/>
        <end position="277"/>
    </location>
</feature>
<feature type="domain" description="Tyrosine-protein phosphatase" evidence="2">
    <location>
        <begin position="517"/>
        <end position="789"/>
    </location>
</feature>
<dbReference type="CDD" id="cd00047">
    <property type="entry name" value="PTPc"/>
    <property type="match status" value="1"/>
</dbReference>
<dbReference type="PROSITE" id="PS50056">
    <property type="entry name" value="TYR_PHOSPHATASE_2"/>
    <property type="match status" value="2"/>
</dbReference>
<dbReference type="EMBL" id="ASGP02000004">
    <property type="protein sequence ID" value="KAH9510731.1"/>
    <property type="molecule type" value="Genomic_DNA"/>
</dbReference>
<dbReference type="InterPro" id="IPR016130">
    <property type="entry name" value="Tyr_Pase_AS"/>
</dbReference>
<dbReference type="Pfam" id="PF00102">
    <property type="entry name" value="Y_phosphatase"/>
    <property type="match status" value="3"/>
</dbReference>
<dbReference type="FunFam" id="3.90.190.10:FF:000070">
    <property type="entry name" value="Receptor-type tyrosine-protein phosphatase kappa"/>
    <property type="match status" value="1"/>
</dbReference>
<dbReference type="InterPro" id="IPR050348">
    <property type="entry name" value="Protein-Tyr_Phosphatase"/>
</dbReference>
<proteinExistence type="predicted"/>
<reference evidence="4" key="2">
    <citation type="journal article" date="2022" name="Res Sq">
        <title>Comparative Genomics Reveals Insights into the Divergent Evolution of Astigmatic Mites and Household Pest Adaptations.</title>
        <authorList>
            <person name="Xiong Q."/>
            <person name="Wan A.T.-Y."/>
            <person name="Liu X.-Y."/>
            <person name="Fung C.S.-H."/>
            <person name="Xiao X."/>
            <person name="Malainual N."/>
            <person name="Hou J."/>
            <person name="Wang L."/>
            <person name="Wang M."/>
            <person name="Yang K."/>
            <person name="Cui Y."/>
            <person name="Leung E."/>
            <person name="Nong W."/>
            <person name="Shin S.-K."/>
            <person name="Au S."/>
            <person name="Jeong K.Y."/>
            <person name="Chew F.T."/>
            <person name="Hui J."/>
            <person name="Leung T.F."/>
            <person name="Tungtrongchitr A."/>
            <person name="Zhong N."/>
            <person name="Liu Z."/>
            <person name="Tsui S."/>
        </authorList>
    </citation>
    <scope>NUCLEOTIDE SEQUENCE</scope>
    <source>
        <strain evidence="4">Derf</strain>
        <tissue evidence="4">Whole organism</tissue>
    </source>
</reference>
<dbReference type="InterPro" id="IPR000387">
    <property type="entry name" value="Tyr_Pase_dom"/>
</dbReference>
<comment type="caution">
    <text evidence="4">The sequence shown here is derived from an EMBL/GenBank/DDBJ whole genome shotgun (WGS) entry which is preliminary data.</text>
</comment>
<evidence type="ECO:0000259" key="2">
    <source>
        <dbReference type="PROSITE" id="PS50055"/>
    </source>
</evidence>
<dbReference type="InterPro" id="IPR029021">
    <property type="entry name" value="Prot-tyrosine_phosphatase-like"/>
</dbReference>
<organism evidence="4 5">
    <name type="scientific">Dermatophagoides farinae</name>
    <name type="common">American house dust mite</name>
    <dbReference type="NCBI Taxonomy" id="6954"/>
    <lineage>
        <taxon>Eukaryota</taxon>
        <taxon>Metazoa</taxon>
        <taxon>Ecdysozoa</taxon>
        <taxon>Arthropoda</taxon>
        <taxon>Chelicerata</taxon>
        <taxon>Arachnida</taxon>
        <taxon>Acari</taxon>
        <taxon>Acariformes</taxon>
        <taxon>Sarcoptiformes</taxon>
        <taxon>Astigmata</taxon>
        <taxon>Psoroptidia</taxon>
        <taxon>Analgoidea</taxon>
        <taxon>Pyroglyphidae</taxon>
        <taxon>Dermatophagoidinae</taxon>
        <taxon>Dermatophagoides</taxon>
    </lineage>
</organism>
<evidence type="ECO:0000259" key="3">
    <source>
        <dbReference type="PROSITE" id="PS50056"/>
    </source>
</evidence>
<dbReference type="InterPro" id="IPR003595">
    <property type="entry name" value="Tyr_Pase_cat"/>
</dbReference>
<dbReference type="PANTHER" id="PTHR19134">
    <property type="entry name" value="RECEPTOR-TYPE TYROSINE-PROTEIN PHOSPHATASE"/>
    <property type="match status" value="1"/>
</dbReference>
<feature type="compositionally biased region" description="Basic and acidic residues" evidence="1">
    <location>
        <begin position="290"/>
        <end position="299"/>
    </location>
</feature>
<dbReference type="SMART" id="SM00404">
    <property type="entry name" value="PTPc_motif"/>
    <property type="match status" value="2"/>
</dbReference>
<reference evidence="4" key="1">
    <citation type="submission" date="2013-05" db="EMBL/GenBank/DDBJ databases">
        <authorList>
            <person name="Yim A.K.Y."/>
            <person name="Chan T.F."/>
            <person name="Ji K.M."/>
            <person name="Liu X.Y."/>
            <person name="Zhou J.W."/>
            <person name="Li R.Q."/>
            <person name="Yang K.Y."/>
            <person name="Li J."/>
            <person name="Li M."/>
            <person name="Law P.T.W."/>
            <person name="Wu Y.L."/>
            <person name="Cai Z.L."/>
            <person name="Qin H."/>
            <person name="Bao Y."/>
            <person name="Leung R.K.K."/>
            <person name="Ng P.K.S."/>
            <person name="Zou J."/>
            <person name="Zhong X.J."/>
            <person name="Ran P.X."/>
            <person name="Zhong N.S."/>
            <person name="Liu Z.G."/>
            <person name="Tsui S.K.W."/>
        </authorList>
    </citation>
    <scope>NUCLEOTIDE SEQUENCE</scope>
    <source>
        <strain evidence="4">Derf</strain>
        <tissue evidence="4">Whole organism</tissue>
    </source>
</reference>
<evidence type="ECO:0008006" key="6">
    <source>
        <dbReference type="Google" id="ProtNLM"/>
    </source>
</evidence>
<dbReference type="SUPFAM" id="SSF52799">
    <property type="entry name" value="(Phosphotyrosine protein) phosphatases II"/>
    <property type="match status" value="2"/>
</dbReference>
<evidence type="ECO:0000313" key="4">
    <source>
        <dbReference type="EMBL" id="KAH9510731.1"/>
    </source>
</evidence>
<dbReference type="Gene3D" id="3.90.190.10">
    <property type="entry name" value="Protein tyrosine phosphatase superfamily"/>
    <property type="match status" value="3"/>
</dbReference>
<dbReference type="AlphaFoldDB" id="A0A922HWB1"/>
<dbReference type="PRINTS" id="PR00700">
    <property type="entry name" value="PRTYPHPHTASE"/>
</dbReference>
<protein>
    <recommendedName>
        <fullName evidence="6">Receptor-type tyrosine-protein phosphatase kappa</fullName>
    </recommendedName>
</protein>
<dbReference type="GO" id="GO:0004725">
    <property type="term" value="F:protein tyrosine phosphatase activity"/>
    <property type="evidence" value="ECO:0007669"/>
    <property type="project" value="InterPro"/>
</dbReference>
<dbReference type="InterPro" id="IPR000242">
    <property type="entry name" value="PTP_cat"/>
</dbReference>
<sequence length="801" mass="94131">MDPEVLFENDSDTMKSVMKLKKTKNHRRRKKPTLKKAATTAVMPFKKLQLSIFNSRFIPIEPNPDNAYQFLPKHPMDFDAFEKHMNEIRKYECLIKIEFDAASRNEIYTKHGTRHAHKPKNELKNTYPKRVPYDFNRVVLSKDPLDEEDSDYINASYVDSILKPNAYIAAQGPNEYTISDFWRLIWEQQAFLIVMLTKVFDFIRVECCQYWPMEEHKPEMYGLIEVILLSEEQLADFVIRTMRIRKPGQLVKRKVKRTKLVPHNLHKETDDEKHQMLDEDEQEQEAANESTDRFRESKRSRLSLGTRGTRESLRSHSTNSKNLIYVFEKISNYEHSPENSLTTGSVKTKSKKASFTTATVYDEIEYEEEIEEDDVRIIYQLHYNSWSSHTCPFPNSILQFRRRVRIYQQEVIKDEGDRVGPTIVHCSDGCGRTGAYLCIDSNLELAEEDGLYDVFGYTKRLKHARRGLIENRDQYKFVYETLEEAHICGKTWFPVGELATQIKLKSQKCTMTGLNQYQVEYRKIQKMTKLPTIGDCAGGHRVENREKNRDVSTVPPDNFRPYLTSFQSNDNTDYINAVFVDGYTRSKEYIITEWPLKRTIQDIWSLIYDHECNSVIVLDNPNMPNEYPLFWPLERYKKQKYGPVFSVEMVSSAHYPKIKTWIFKINKKVVSLTELMAGVKAEPKTTQFFQITCWPLDHKVPTSTNALVELMNMVERWRQRTNYGPVIVVSYNGKSRAGVYCAANFAMEQVVQHDEVDIFNAVRTVRRHRPHLVENMTEYKYCYDLLFHYVTHYLNKDKDGN</sequence>
<dbReference type="PANTHER" id="PTHR19134:SF561">
    <property type="entry name" value="PROTEIN TYROSINE PHOSPHATASE 36E, ISOFORM A"/>
    <property type="match status" value="1"/>
</dbReference>
<feature type="domain" description="Tyrosine specific protein phosphatases" evidence="3">
    <location>
        <begin position="398"/>
        <end position="476"/>
    </location>
</feature>
<feature type="domain" description="Tyrosine specific protein phosphatases" evidence="3">
    <location>
        <begin position="708"/>
        <end position="780"/>
    </location>
</feature>
<dbReference type="PROSITE" id="PS50055">
    <property type="entry name" value="TYR_PHOSPHATASE_PTP"/>
    <property type="match status" value="2"/>
</dbReference>
<name>A0A922HWB1_DERFA</name>
<keyword evidence="5" id="KW-1185">Reference proteome</keyword>